<dbReference type="Gene3D" id="2.30.110.10">
    <property type="entry name" value="Electron Transport, Fmn-binding Protein, Chain A"/>
    <property type="match status" value="1"/>
</dbReference>
<dbReference type="Proteomes" id="UP000283295">
    <property type="component" value="Unassembled WGS sequence"/>
</dbReference>
<dbReference type="RefSeq" id="WP_015534017.1">
    <property type="nucleotide sequence ID" value="NZ_CYYZ01000006.1"/>
</dbReference>
<dbReference type="SUPFAM" id="SSF50475">
    <property type="entry name" value="FMN-binding split barrel"/>
    <property type="match status" value="1"/>
</dbReference>
<dbReference type="EMBL" id="QRVK01000022">
    <property type="protein sequence ID" value="RGS41154.1"/>
    <property type="molecule type" value="Genomic_DNA"/>
</dbReference>
<dbReference type="OrthoDB" id="9794935at2"/>
<protein>
    <submittedName>
        <fullName evidence="1">Pyridoxamine 5'-phosphate oxidase family protein</fullName>
    </submittedName>
</protein>
<dbReference type="AlphaFoldDB" id="A0A174CHD4"/>
<comment type="caution">
    <text evidence="1">The sequence shown here is derived from an EMBL/GenBank/DDBJ whole genome shotgun (WGS) entry which is preliminary data.</text>
</comment>
<gene>
    <name evidence="1" type="ORF">DWX94_09100</name>
</gene>
<organism evidence="1 2">
    <name type="scientific">Coprococcus eutactus</name>
    <dbReference type="NCBI Taxonomy" id="33043"/>
    <lineage>
        <taxon>Bacteria</taxon>
        <taxon>Bacillati</taxon>
        <taxon>Bacillota</taxon>
        <taxon>Clostridia</taxon>
        <taxon>Lachnospirales</taxon>
        <taxon>Lachnospiraceae</taxon>
        <taxon>Coprococcus</taxon>
    </lineage>
</organism>
<dbReference type="PANTHER" id="PTHR34071">
    <property type="entry name" value="5-NITROIMIDAZOLE ANTIBIOTICS RESISTANCE PROTEIN, NIMA-FAMILY-RELATED PROTEIN-RELATED"/>
    <property type="match status" value="1"/>
</dbReference>
<accession>A0A174CHD4</accession>
<dbReference type="InterPro" id="IPR012349">
    <property type="entry name" value="Split_barrel_FMN-bd"/>
</dbReference>
<dbReference type="Pfam" id="PF12900">
    <property type="entry name" value="Pyridox_ox_2"/>
    <property type="match status" value="1"/>
</dbReference>
<dbReference type="PANTHER" id="PTHR34071:SF2">
    <property type="entry name" value="FLAVIN-NUCLEOTIDE-BINDING PROTEIN"/>
    <property type="match status" value="1"/>
</dbReference>
<sequence length="172" mass="19896">MREMRRSDRMITDREEIVDVLDSCKVFRMAVHDEEGMYIVPLNFGYTYEEDVLKLYFHSAGEGRKVDALAADPKVAIEMDTDHYLVEGPNACSFGYLYSSIMGNGTARKLTDPEEKCEALNCLMNHQLARNTENMRSFDKVEKKKYNYSDQMLAAVNVYEIVVENFTCKSRR</sequence>
<reference evidence="1 2" key="1">
    <citation type="submission" date="2018-08" db="EMBL/GenBank/DDBJ databases">
        <title>A genome reference for cultivated species of the human gut microbiota.</title>
        <authorList>
            <person name="Zou Y."/>
            <person name="Xue W."/>
            <person name="Luo G."/>
        </authorList>
    </citation>
    <scope>NUCLEOTIDE SEQUENCE [LARGE SCALE GENOMIC DNA]</scope>
    <source>
        <strain evidence="1 2">AF22-21</strain>
    </source>
</reference>
<name>A0A174CHD4_9FIRM</name>
<proteinExistence type="predicted"/>
<evidence type="ECO:0000313" key="1">
    <source>
        <dbReference type="EMBL" id="RGS41154.1"/>
    </source>
</evidence>
<dbReference type="InterPro" id="IPR024747">
    <property type="entry name" value="Pyridox_Oxase-rel"/>
</dbReference>
<evidence type="ECO:0000313" key="2">
    <source>
        <dbReference type="Proteomes" id="UP000283295"/>
    </source>
</evidence>